<sequence length="133" mass="14707">SFSDLVRFIRPVSILDIKQGPKEPFRDYVGSGSLKLSELSKLHRRSKVGWTETLLVQNANPDCKSILRHSDQELHSEEMMTACQGVGGPSLKAGVWAEAIESSTAYKLNDAERQFSGPEKISMFQTVAKKGPV</sequence>
<accession>Q3S7U5</accession>
<dbReference type="SUPFAM" id="SSF47353">
    <property type="entry name" value="Retrovirus capsid dimerization domain-like"/>
    <property type="match status" value="1"/>
</dbReference>
<evidence type="ECO:0000313" key="2">
    <source>
        <dbReference type="EMBL" id="AAZ91561.1"/>
    </source>
</evidence>
<feature type="non-terminal residue" evidence="2">
    <location>
        <position position="133"/>
    </location>
</feature>
<dbReference type="InterPro" id="IPR045345">
    <property type="entry name" value="Gag_p24_C"/>
</dbReference>
<dbReference type="InterPro" id="IPR050195">
    <property type="entry name" value="Primate_lentivir_Gag_pol-like"/>
</dbReference>
<protein>
    <submittedName>
        <fullName evidence="2">Gag protein</fullName>
    </submittedName>
</protein>
<dbReference type="EMBL" id="DQ155035">
    <property type="protein sequence ID" value="AAZ91561.1"/>
    <property type="molecule type" value="Genomic_DNA"/>
</dbReference>
<feature type="domain" description="Retroviral nucleocapsid Gag protein p24 C-terminal" evidence="1">
    <location>
        <begin position="11"/>
        <end position="82"/>
    </location>
</feature>
<dbReference type="Gene3D" id="1.20.5.760">
    <property type="entry name" value="Single helix bin"/>
    <property type="match status" value="1"/>
</dbReference>
<dbReference type="PANTHER" id="PTHR40389:SF2">
    <property type="entry name" value="ENDOGENOUS RETROVIRUS GROUP K MEMBER 24 GAG POLYPROTEIN-RELATED"/>
    <property type="match status" value="1"/>
</dbReference>
<feature type="non-terminal residue" evidence="2">
    <location>
        <position position="1"/>
    </location>
</feature>
<proteinExistence type="predicted"/>
<organismHost>
    <name type="scientific">Homo sapiens</name>
    <name type="common">Human</name>
    <dbReference type="NCBI Taxonomy" id="9606"/>
</organismHost>
<reference evidence="2" key="1">
    <citation type="submission" date="2005-08" db="EMBL/GenBank/DDBJ databases">
        <title>Genomic Diversity of HIV-1 subtypes in Northern Kenya.</title>
        <authorList>
            <person name="Khamadi S.A."/>
            <person name="Ochieng W."/>
            <person name="Lihana R.W."/>
            <person name="Kiptoo M.K."/>
            <person name="Kinyua J.G."/>
            <person name="Lagat N."/>
            <person name="Muriuki J."/>
            <person name="Mwangi J."/>
            <person name="Pelle R."/>
            <person name="Muigai A."/>
            <person name="Carter J."/>
            <person name="Yamada R."/>
            <person name="Mpoke S."/>
        </authorList>
    </citation>
    <scope>NUCLEOTIDE SEQUENCE</scope>
    <source>
        <strain evidence="2">MADH005</strain>
    </source>
</reference>
<dbReference type="Pfam" id="PF19317">
    <property type="entry name" value="Gag_p24_C"/>
    <property type="match status" value="1"/>
</dbReference>
<organism evidence="2">
    <name type="scientific">Human immunodeficiency virus type 1</name>
    <name type="common">HIV-1</name>
    <dbReference type="NCBI Taxonomy" id="11676"/>
    <lineage>
        <taxon>Viruses</taxon>
        <taxon>Riboviria</taxon>
        <taxon>Pararnavirae</taxon>
        <taxon>Artverviricota</taxon>
        <taxon>Revtraviricetes</taxon>
        <taxon>Ortervirales</taxon>
        <taxon>Retroviridae</taxon>
        <taxon>Orthoretrovirinae</taxon>
        <taxon>Lentivirus</taxon>
        <taxon>Lentivirus humimdef1</taxon>
    </lineage>
</organism>
<dbReference type="Gene3D" id="1.10.1200.30">
    <property type="match status" value="1"/>
</dbReference>
<dbReference type="InterPro" id="IPR008916">
    <property type="entry name" value="Retrov_capsid_C"/>
</dbReference>
<evidence type="ECO:0000259" key="1">
    <source>
        <dbReference type="Pfam" id="PF19317"/>
    </source>
</evidence>
<dbReference type="PANTHER" id="PTHR40389">
    <property type="entry name" value="ENDOGENOUS RETROVIRUS GROUP K MEMBER 24 GAG POLYPROTEIN-RELATED"/>
    <property type="match status" value="1"/>
</dbReference>
<name>Q3S7U5_HV1</name>
<gene>
    <name evidence="2" type="primary">gag</name>
</gene>